<evidence type="ECO:0000259" key="3">
    <source>
        <dbReference type="Pfam" id="PF21922"/>
    </source>
</evidence>
<name>A0ABV3GJC1_MICGL</name>
<sequence length="486" mass="50917">MNGTLKRVALACLLMFGLLMANVTYLGAVKADGLRSDSRNVRAFYARYAVDRGWITSDNGKVVLAKSKDTGNARFRFDREYPEGKAFAHVVGYFAPESASGIEGAEGRYLDGSHPDLVVRRAIDLISGKPHKGANVDLTLNAKAQKIAYKDLASTGKRGAVVAIAPKTGAILTMVSVPSYDPNPLAVANKAEVNKAYNKLDEDKANKPLLNRAIGLTYAPGSTFKTITSAAFLMDDQSRDVNTMVNAPDALPLPGTNISLPNYHGESCGGRATLLAAYTISCNTPFADVAMAMGYDKLKEQAEKFGIGSSLSIPLNVTRSDIGPDEGKAALAMTAIGQRSNQMTPLQMAMVAAGIANRGTVMKPYLVNKITGPDGGEIDTTDPDELSEAVTPEVAAQLTTMMINVVRNGTGKAAGLPNHTVAGKTGTAETAPGKPSHAWFISFAPAEDPEIAVAVFVESGSAGNDATGGAIAAPIAHDVMQAVLGQ</sequence>
<dbReference type="PANTHER" id="PTHR30627:SF24">
    <property type="entry name" value="PENICILLIN-BINDING PROTEIN 4B"/>
    <property type="match status" value="1"/>
</dbReference>
<dbReference type="Proteomes" id="UP001551675">
    <property type="component" value="Unassembled WGS sequence"/>
</dbReference>
<evidence type="ECO:0000313" key="5">
    <source>
        <dbReference type="Proteomes" id="UP001551675"/>
    </source>
</evidence>
<gene>
    <name evidence="4" type="ORF">AB0I59_23910</name>
</gene>
<feature type="domain" description="Penicillin binding protein A dimerisation" evidence="3">
    <location>
        <begin position="52"/>
        <end position="136"/>
    </location>
</feature>
<feature type="domain" description="Penicillin-binding protein transpeptidase" evidence="2">
    <location>
        <begin position="159"/>
        <end position="481"/>
    </location>
</feature>
<dbReference type="Gene3D" id="3.90.1310.10">
    <property type="entry name" value="Penicillin-binding protein 2a (Domain 2)"/>
    <property type="match status" value="1"/>
</dbReference>
<accession>A0ABV3GJC1</accession>
<protein>
    <submittedName>
        <fullName evidence="4">Penicillin-binding protein 2</fullName>
    </submittedName>
</protein>
<dbReference type="Pfam" id="PF21922">
    <property type="entry name" value="PBP_dimer_2"/>
    <property type="match status" value="1"/>
</dbReference>
<organism evidence="4 5">
    <name type="scientific">Microtetraspora glauca</name>
    <dbReference type="NCBI Taxonomy" id="1996"/>
    <lineage>
        <taxon>Bacteria</taxon>
        <taxon>Bacillati</taxon>
        <taxon>Actinomycetota</taxon>
        <taxon>Actinomycetes</taxon>
        <taxon>Streptosporangiales</taxon>
        <taxon>Streptosporangiaceae</taxon>
        <taxon>Microtetraspora</taxon>
    </lineage>
</organism>
<evidence type="ECO:0000259" key="2">
    <source>
        <dbReference type="Pfam" id="PF00905"/>
    </source>
</evidence>
<dbReference type="SUPFAM" id="SSF56601">
    <property type="entry name" value="beta-lactamase/transpeptidase-like"/>
    <property type="match status" value="1"/>
</dbReference>
<keyword evidence="5" id="KW-1185">Reference proteome</keyword>
<comment type="caution">
    <text evidence="4">The sequence shown here is derived from an EMBL/GenBank/DDBJ whole genome shotgun (WGS) entry which is preliminary data.</text>
</comment>
<evidence type="ECO:0000256" key="1">
    <source>
        <dbReference type="SAM" id="SignalP"/>
    </source>
</evidence>
<feature type="chain" id="PRO_5046750490" evidence="1">
    <location>
        <begin position="22"/>
        <end position="486"/>
    </location>
</feature>
<feature type="signal peptide" evidence="1">
    <location>
        <begin position="1"/>
        <end position="21"/>
    </location>
</feature>
<dbReference type="RefSeq" id="WP_061255938.1">
    <property type="nucleotide sequence ID" value="NZ_JBFALK010000013.1"/>
</dbReference>
<evidence type="ECO:0000313" key="4">
    <source>
        <dbReference type="EMBL" id="MEV0971669.1"/>
    </source>
</evidence>
<dbReference type="PANTHER" id="PTHR30627">
    <property type="entry name" value="PEPTIDOGLYCAN D,D-TRANSPEPTIDASE"/>
    <property type="match status" value="1"/>
</dbReference>
<dbReference type="InterPro" id="IPR012338">
    <property type="entry name" value="Beta-lactam/transpept-like"/>
</dbReference>
<dbReference type="InterPro" id="IPR001460">
    <property type="entry name" value="PCN-bd_Tpept"/>
</dbReference>
<dbReference type="InterPro" id="IPR054120">
    <property type="entry name" value="PBPA_dimer"/>
</dbReference>
<dbReference type="Gene3D" id="3.40.710.10">
    <property type="entry name" value="DD-peptidase/beta-lactamase superfamily"/>
    <property type="match status" value="1"/>
</dbReference>
<dbReference type="Pfam" id="PF00905">
    <property type="entry name" value="Transpeptidase"/>
    <property type="match status" value="1"/>
</dbReference>
<reference evidence="4 5" key="1">
    <citation type="submission" date="2024-06" db="EMBL/GenBank/DDBJ databases">
        <title>The Natural Products Discovery Center: Release of the First 8490 Sequenced Strains for Exploring Actinobacteria Biosynthetic Diversity.</title>
        <authorList>
            <person name="Kalkreuter E."/>
            <person name="Kautsar S.A."/>
            <person name="Yang D."/>
            <person name="Bader C.D."/>
            <person name="Teijaro C.N."/>
            <person name="Fluegel L."/>
            <person name="Davis C.M."/>
            <person name="Simpson J.R."/>
            <person name="Lauterbach L."/>
            <person name="Steele A.D."/>
            <person name="Gui C."/>
            <person name="Meng S."/>
            <person name="Li G."/>
            <person name="Viehrig K."/>
            <person name="Ye F."/>
            <person name="Su P."/>
            <person name="Kiefer A.F."/>
            <person name="Nichols A."/>
            <person name="Cepeda A.J."/>
            <person name="Yan W."/>
            <person name="Fan B."/>
            <person name="Jiang Y."/>
            <person name="Adhikari A."/>
            <person name="Zheng C.-J."/>
            <person name="Schuster L."/>
            <person name="Cowan T.M."/>
            <person name="Smanski M.J."/>
            <person name="Chevrette M.G."/>
            <person name="De Carvalho L.P.S."/>
            <person name="Shen B."/>
        </authorList>
    </citation>
    <scope>NUCLEOTIDE SEQUENCE [LARGE SCALE GENOMIC DNA]</scope>
    <source>
        <strain evidence="4 5">NPDC050100</strain>
    </source>
</reference>
<keyword evidence="1" id="KW-0732">Signal</keyword>
<dbReference type="InterPro" id="IPR050515">
    <property type="entry name" value="Beta-lactam/transpept"/>
</dbReference>
<dbReference type="EMBL" id="JBFALK010000013">
    <property type="protein sequence ID" value="MEV0971669.1"/>
    <property type="molecule type" value="Genomic_DNA"/>
</dbReference>
<proteinExistence type="predicted"/>